<sequence>MTKKNQEKVISKYGKTKQKKTLHIRSEYLKLFTVKHKLFRHHIGNKNVTNAYDEWPKQQIIVDTNVFYRHPIINE</sequence>
<accession>A0A922LAD5</accession>
<comment type="caution">
    <text evidence="1">The sequence shown here is derived from an EMBL/GenBank/DDBJ whole genome shotgun (WGS) entry which is preliminary data.</text>
</comment>
<dbReference type="AlphaFoldDB" id="A0A922LAD5"/>
<dbReference type="EMBL" id="ASGP02000001">
    <property type="protein sequence ID" value="KAH9526557.1"/>
    <property type="molecule type" value="Genomic_DNA"/>
</dbReference>
<organism evidence="1 2">
    <name type="scientific">Dermatophagoides farinae</name>
    <name type="common">American house dust mite</name>
    <dbReference type="NCBI Taxonomy" id="6954"/>
    <lineage>
        <taxon>Eukaryota</taxon>
        <taxon>Metazoa</taxon>
        <taxon>Ecdysozoa</taxon>
        <taxon>Arthropoda</taxon>
        <taxon>Chelicerata</taxon>
        <taxon>Arachnida</taxon>
        <taxon>Acari</taxon>
        <taxon>Acariformes</taxon>
        <taxon>Sarcoptiformes</taxon>
        <taxon>Astigmata</taxon>
        <taxon>Psoroptidia</taxon>
        <taxon>Analgoidea</taxon>
        <taxon>Pyroglyphidae</taxon>
        <taxon>Dermatophagoidinae</taxon>
        <taxon>Dermatophagoides</taxon>
    </lineage>
</organism>
<dbReference type="Proteomes" id="UP000790347">
    <property type="component" value="Unassembled WGS sequence"/>
</dbReference>
<reference evidence="1" key="2">
    <citation type="journal article" date="2022" name="Res Sq">
        <title>Comparative Genomics Reveals Insights into the Divergent Evolution of Astigmatic Mites and Household Pest Adaptations.</title>
        <authorList>
            <person name="Xiong Q."/>
            <person name="Wan A.T.-Y."/>
            <person name="Liu X.-Y."/>
            <person name="Fung C.S.-H."/>
            <person name="Xiao X."/>
            <person name="Malainual N."/>
            <person name="Hou J."/>
            <person name="Wang L."/>
            <person name="Wang M."/>
            <person name="Yang K."/>
            <person name="Cui Y."/>
            <person name="Leung E."/>
            <person name="Nong W."/>
            <person name="Shin S.-K."/>
            <person name="Au S."/>
            <person name="Jeong K.Y."/>
            <person name="Chew F.T."/>
            <person name="Hui J."/>
            <person name="Leung T.F."/>
            <person name="Tungtrongchitr A."/>
            <person name="Zhong N."/>
            <person name="Liu Z."/>
            <person name="Tsui S."/>
        </authorList>
    </citation>
    <scope>NUCLEOTIDE SEQUENCE</scope>
    <source>
        <strain evidence="1">Derf</strain>
        <tissue evidence="1">Whole organism</tissue>
    </source>
</reference>
<keyword evidence="2" id="KW-1185">Reference proteome</keyword>
<proteinExistence type="predicted"/>
<name>A0A922LAD5_DERFA</name>
<protein>
    <submittedName>
        <fullName evidence="1">Uncharacterized protein</fullName>
    </submittedName>
</protein>
<evidence type="ECO:0000313" key="2">
    <source>
        <dbReference type="Proteomes" id="UP000790347"/>
    </source>
</evidence>
<gene>
    <name evidence="1" type="ORF">DERF_000633</name>
</gene>
<reference evidence="1" key="1">
    <citation type="submission" date="2013-05" db="EMBL/GenBank/DDBJ databases">
        <authorList>
            <person name="Yim A.K.Y."/>
            <person name="Chan T.F."/>
            <person name="Ji K.M."/>
            <person name="Liu X.Y."/>
            <person name="Zhou J.W."/>
            <person name="Li R.Q."/>
            <person name="Yang K.Y."/>
            <person name="Li J."/>
            <person name="Li M."/>
            <person name="Law P.T.W."/>
            <person name="Wu Y.L."/>
            <person name="Cai Z.L."/>
            <person name="Qin H."/>
            <person name="Bao Y."/>
            <person name="Leung R.K.K."/>
            <person name="Ng P.K.S."/>
            <person name="Zou J."/>
            <person name="Zhong X.J."/>
            <person name="Ran P.X."/>
            <person name="Zhong N.S."/>
            <person name="Liu Z.G."/>
            <person name="Tsui S.K.W."/>
        </authorList>
    </citation>
    <scope>NUCLEOTIDE SEQUENCE</scope>
    <source>
        <strain evidence="1">Derf</strain>
        <tissue evidence="1">Whole organism</tissue>
    </source>
</reference>
<evidence type="ECO:0000313" key="1">
    <source>
        <dbReference type="EMBL" id="KAH9526557.1"/>
    </source>
</evidence>